<gene>
    <name evidence="1" type="ORF">BDP27DRAFT_1440652</name>
</gene>
<dbReference type="AlphaFoldDB" id="A0A9P5P519"/>
<evidence type="ECO:0000313" key="1">
    <source>
        <dbReference type="EMBL" id="KAF9016677.1"/>
    </source>
</evidence>
<sequence>MMEQAMVAPIFLWAHCRDESSRIGPEVKAYVPKHISHLQELTLSGPEDEVANLASCLIEPAPMLELLSLRAQTFEFHSSDPPIPVPPVLFDGQTPRLSRLTLGNCIISWNCPNFKSLTSLRLLLKPFGAYGTTEFLPSITQLLDIVDQNPLLTILSLEYCLPYLHSHVFPLPSPTRVGKLVHLADLTLTGRVLDCVQVLECLSIPPTASIHISCHAWNRRDPSI</sequence>
<organism evidence="1 2">
    <name type="scientific">Rhodocollybia butyracea</name>
    <dbReference type="NCBI Taxonomy" id="206335"/>
    <lineage>
        <taxon>Eukaryota</taxon>
        <taxon>Fungi</taxon>
        <taxon>Dikarya</taxon>
        <taxon>Basidiomycota</taxon>
        <taxon>Agaricomycotina</taxon>
        <taxon>Agaricomycetes</taxon>
        <taxon>Agaricomycetidae</taxon>
        <taxon>Agaricales</taxon>
        <taxon>Marasmiineae</taxon>
        <taxon>Omphalotaceae</taxon>
        <taxon>Rhodocollybia</taxon>
    </lineage>
</organism>
<name>A0A9P5P519_9AGAR</name>
<evidence type="ECO:0000313" key="2">
    <source>
        <dbReference type="Proteomes" id="UP000772434"/>
    </source>
</evidence>
<dbReference type="EMBL" id="JADNRY010001425">
    <property type="protein sequence ID" value="KAF9016677.1"/>
    <property type="molecule type" value="Genomic_DNA"/>
</dbReference>
<keyword evidence="2" id="KW-1185">Reference proteome</keyword>
<comment type="caution">
    <text evidence="1">The sequence shown here is derived from an EMBL/GenBank/DDBJ whole genome shotgun (WGS) entry which is preliminary data.</text>
</comment>
<dbReference type="SUPFAM" id="SSF52047">
    <property type="entry name" value="RNI-like"/>
    <property type="match status" value="1"/>
</dbReference>
<dbReference type="Proteomes" id="UP000772434">
    <property type="component" value="Unassembled WGS sequence"/>
</dbReference>
<reference evidence="1" key="1">
    <citation type="submission" date="2020-11" db="EMBL/GenBank/DDBJ databases">
        <authorList>
            <consortium name="DOE Joint Genome Institute"/>
            <person name="Ahrendt S."/>
            <person name="Riley R."/>
            <person name="Andreopoulos W."/>
            <person name="Labutti K."/>
            <person name="Pangilinan J."/>
            <person name="Ruiz-Duenas F.J."/>
            <person name="Barrasa J.M."/>
            <person name="Sanchez-Garcia M."/>
            <person name="Camarero S."/>
            <person name="Miyauchi S."/>
            <person name="Serrano A."/>
            <person name="Linde D."/>
            <person name="Babiker R."/>
            <person name="Drula E."/>
            <person name="Ayuso-Fernandez I."/>
            <person name="Pacheco R."/>
            <person name="Padilla G."/>
            <person name="Ferreira P."/>
            <person name="Barriuso J."/>
            <person name="Kellner H."/>
            <person name="Castanera R."/>
            <person name="Alfaro M."/>
            <person name="Ramirez L."/>
            <person name="Pisabarro A.G."/>
            <person name="Kuo A."/>
            <person name="Tritt A."/>
            <person name="Lipzen A."/>
            <person name="He G."/>
            <person name="Yan M."/>
            <person name="Ng V."/>
            <person name="Cullen D."/>
            <person name="Martin F."/>
            <person name="Rosso M.-N."/>
            <person name="Henrissat B."/>
            <person name="Hibbett D."/>
            <person name="Martinez A.T."/>
            <person name="Grigoriev I.V."/>
        </authorList>
    </citation>
    <scope>NUCLEOTIDE SEQUENCE</scope>
    <source>
        <strain evidence="1">AH 40177</strain>
    </source>
</reference>
<proteinExistence type="predicted"/>
<protein>
    <submittedName>
        <fullName evidence="1">Uncharacterized protein</fullName>
    </submittedName>
</protein>
<accession>A0A9P5P519</accession>
<dbReference type="Gene3D" id="3.80.10.10">
    <property type="entry name" value="Ribonuclease Inhibitor"/>
    <property type="match status" value="1"/>
</dbReference>
<dbReference type="InterPro" id="IPR032675">
    <property type="entry name" value="LRR_dom_sf"/>
</dbReference>
<dbReference type="OrthoDB" id="3156934at2759"/>